<gene>
    <name evidence="4" type="ORF">GCM10009564_12350</name>
</gene>
<dbReference type="InterPro" id="IPR001128">
    <property type="entry name" value="Cyt_P450"/>
</dbReference>
<dbReference type="RefSeq" id="WP_346072301.1">
    <property type="nucleotide sequence ID" value="NZ_BAAAHU010000008.1"/>
</dbReference>
<dbReference type="Gene3D" id="1.10.630.10">
    <property type="entry name" value="Cytochrome P450"/>
    <property type="match status" value="1"/>
</dbReference>
<keyword evidence="2" id="KW-0408">Iron</keyword>
<feature type="region of interest" description="Disordered" evidence="3">
    <location>
        <begin position="380"/>
        <end position="402"/>
    </location>
</feature>
<keyword evidence="5" id="KW-1185">Reference proteome</keyword>
<accession>A0ABP4DDG9</accession>
<evidence type="ECO:0000313" key="4">
    <source>
        <dbReference type="EMBL" id="GAA1006046.1"/>
    </source>
</evidence>
<comment type="caution">
    <text evidence="4">The sequence shown here is derived from an EMBL/GenBank/DDBJ whole genome shotgun (WGS) entry which is preliminary data.</text>
</comment>
<comment type="similarity">
    <text evidence="1 2">Belongs to the cytochrome P450 family.</text>
</comment>
<dbReference type="PANTHER" id="PTHR46696">
    <property type="entry name" value="P450, PUTATIVE (EUROFUNG)-RELATED"/>
    <property type="match status" value="1"/>
</dbReference>
<dbReference type="PROSITE" id="PS00086">
    <property type="entry name" value="CYTOCHROME_P450"/>
    <property type="match status" value="1"/>
</dbReference>
<keyword evidence="2" id="KW-0560">Oxidoreductase</keyword>
<dbReference type="InterPro" id="IPR002397">
    <property type="entry name" value="Cyt_P450_B"/>
</dbReference>
<reference evidence="5" key="1">
    <citation type="journal article" date="2019" name="Int. J. Syst. Evol. Microbiol.">
        <title>The Global Catalogue of Microorganisms (GCM) 10K type strain sequencing project: providing services to taxonomists for standard genome sequencing and annotation.</title>
        <authorList>
            <consortium name="The Broad Institute Genomics Platform"/>
            <consortium name="The Broad Institute Genome Sequencing Center for Infectious Disease"/>
            <person name="Wu L."/>
            <person name="Ma J."/>
        </authorList>
    </citation>
    <scope>NUCLEOTIDE SEQUENCE [LARGE SCALE GENOMIC DNA]</scope>
    <source>
        <strain evidence="5">JCM 11269</strain>
    </source>
</reference>
<dbReference type="Pfam" id="PF00067">
    <property type="entry name" value="p450"/>
    <property type="match status" value="1"/>
</dbReference>
<evidence type="ECO:0000256" key="2">
    <source>
        <dbReference type="RuleBase" id="RU000461"/>
    </source>
</evidence>
<keyword evidence="2" id="KW-0479">Metal-binding</keyword>
<dbReference type="InterPro" id="IPR036396">
    <property type="entry name" value="Cyt_P450_sf"/>
</dbReference>
<evidence type="ECO:0000313" key="5">
    <source>
        <dbReference type="Proteomes" id="UP001501072"/>
    </source>
</evidence>
<proteinExistence type="inferred from homology"/>
<evidence type="ECO:0000256" key="1">
    <source>
        <dbReference type="ARBA" id="ARBA00010617"/>
    </source>
</evidence>
<dbReference type="InterPro" id="IPR017972">
    <property type="entry name" value="Cyt_P450_CS"/>
</dbReference>
<dbReference type="SUPFAM" id="SSF48264">
    <property type="entry name" value="Cytochrome P450"/>
    <property type="match status" value="1"/>
</dbReference>
<sequence>MTEETLTEPLPPVRHWPVLDPAGVGLDPVLADLMRKGPVARVALPGGEGWAWLVTRMDDVRRVTGDPRFGRTAALEHGAARPAPHPAPAHEAIGLLDPSDHARLRRVIAPALSAHGVERVRESSRRMLDELVDGLLRDGPPADLVHAVLGPFPSLVVCELMGVPPADRHGVRTWARRVLSSPHGAGEQAREEMGAYFAELVDARLESTGEDIASLLGAAVGCREITLREAVDLAVLLQTGGEAVGDSGGQLFHLLLTRPELAERLRREPGIRPRAVEELLRYLPHRNALGPPRVVLEDLSVKGVRMRAGDVVHVSYLAANRDPDVFPDPESVDFSRTPNPHVAFGSGPHHCPGGPLTRLVMELLVDALLDRVPGLRPAVPADQVPFGKGASARGPESLPVTW</sequence>
<organism evidence="4 5">
    <name type="scientific">Streptomyces thermogriseus</name>
    <dbReference type="NCBI Taxonomy" id="75292"/>
    <lineage>
        <taxon>Bacteria</taxon>
        <taxon>Bacillati</taxon>
        <taxon>Actinomycetota</taxon>
        <taxon>Actinomycetes</taxon>
        <taxon>Kitasatosporales</taxon>
        <taxon>Streptomycetaceae</taxon>
        <taxon>Streptomyces</taxon>
    </lineage>
</organism>
<dbReference type="CDD" id="cd11031">
    <property type="entry name" value="Cyp158A-like"/>
    <property type="match status" value="1"/>
</dbReference>
<keyword evidence="2" id="KW-0349">Heme</keyword>
<dbReference type="PRINTS" id="PR00359">
    <property type="entry name" value="BP450"/>
</dbReference>
<dbReference type="PANTHER" id="PTHR46696:SF1">
    <property type="entry name" value="CYTOCHROME P450 YJIB-RELATED"/>
    <property type="match status" value="1"/>
</dbReference>
<protein>
    <submittedName>
        <fullName evidence="4">Cytochrome P450</fullName>
    </submittedName>
</protein>
<evidence type="ECO:0000256" key="3">
    <source>
        <dbReference type="SAM" id="MobiDB-lite"/>
    </source>
</evidence>
<dbReference type="Proteomes" id="UP001501072">
    <property type="component" value="Unassembled WGS sequence"/>
</dbReference>
<keyword evidence="2" id="KW-0503">Monooxygenase</keyword>
<dbReference type="EMBL" id="BAAAHU010000008">
    <property type="protein sequence ID" value="GAA1006046.1"/>
    <property type="molecule type" value="Genomic_DNA"/>
</dbReference>
<name>A0ABP4DDG9_9ACTN</name>